<dbReference type="EMBL" id="SHME01000004">
    <property type="protein sequence ID" value="TAA18206.1"/>
    <property type="molecule type" value="Genomic_DNA"/>
</dbReference>
<name>A0ABY1WB32_9GAMM</name>
<dbReference type="InterPro" id="IPR002142">
    <property type="entry name" value="Peptidase_S49"/>
</dbReference>
<evidence type="ECO:0000256" key="1">
    <source>
        <dbReference type="ARBA" id="ARBA00008683"/>
    </source>
</evidence>
<gene>
    <name evidence="4" type="ORF">EA658_13735</name>
</gene>
<organism evidence="4 5">
    <name type="scientific">Pseudoxanthomonas winnipegensis</name>
    <dbReference type="NCBI Taxonomy" id="2480810"/>
    <lineage>
        <taxon>Bacteria</taxon>
        <taxon>Pseudomonadati</taxon>
        <taxon>Pseudomonadota</taxon>
        <taxon>Gammaproteobacteria</taxon>
        <taxon>Lysobacterales</taxon>
        <taxon>Lysobacteraceae</taxon>
        <taxon>Pseudoxanthomonas</taxon>
    </lineage>
</organism>
<feature type="domain" description="Peptidase S49" evidence="3">
    <location>
        <begin position="126"/>
        <end position="269"/>
    </location>
</feature>
<feature type="region of interest" description="Disordered" evidence="2">
    <location>
        <begin position="392"/>
        <end position="416"/>
    </location>
</feature>
<keyword evidence="5" id="KW-1185">Reference proteome</keyword>
<proteinExistence type="inferred from homology"/>
<evidence type="ECO:0000256" key="2">
    <source>
        <dbReference type="SAM" id="MobiDB-lite"/>
    </source>
</evidence>
<reference evidence="4 5" key="1">
    <citation type="submission" date="2019-02" db="EMBL/GenBank/DDBJ databases">
        <title>WGS of Pseudoxanthomonas species novum from clinical isolates.</title>
        <authorList>
            <person name="Bernier A.-M."/>
            <person name="Bernard K."/>
            <person name="Vachon A."/>
        </authorList>
    </citation>
    <scope>NUCLEOTIDE SEQUENCE [LARGE SCALE GENOMIC DNA]</scope>
    <source>
        <strain evidence="5">NML 170316</strain>
    </source>
</reference>
<dbReference type="RefSeq" id="WP_130532626.1">
    <property type="nucleotide sequence ID" value="NZ_SHME01000004.1"/>
</dbReference>
<accession>A0ABY1WB32</accession>
<comment type="caution">
    <text evidence="4">The sequence shown here is derived from an EMBL/GenBank/DDBJ whole genome shotgun (WGS) entry which is preliminary data.</text>
</comment>
<dbReference type="CDD" id="cd07022">
    <property type="entry name" value="S49_Sppa_36K_type"/>
    <property type="match status" value="1"/>
</dbReference>
<dbReference type="SUPFAM" id="SSF52096">
    <property type="entry name" value="ClpP/crotonase"/>
    <property type="match status" value="1"/>
</dbReference>
<protein>
    <submittedName>
        <fullName evidence="4">S49 family peptidase</fullName>
    </submittedName>
</protein>
<comment type="similarity">
    <text evidence="1">Belongs to the peptidase S49 family.</text>
</comment>
<dbReference type="InterPro" id="IPR029045">
    <property type="entry name" value="ClpP/crotonase-like_dom_sf"/>
</dbReference>
<dbReference type="InterPro" id="IPR033855">
    <property type="entry name" value="Protein_C"/>
</dbReference>
<dbReference type="PANTHER" id="PTHR42987:SF4">
    <property type="entry name" value="PROTEASE SOHB-RELATED"/>
    <property type="match status" value="1"/>
</dbReference>
<dbReference type="Pfam" id="PF01343">
    <property type="entry name" value="Peptidase_S49"/>
    <property type="match status" value="1"/>
</dbReference>
<feature type="compositionally biased region" description="Polar residues" evidence="2">
    <location>
        <begin position="406"/>
        <end position="416"/>
    </location>
</feature>
<dbReference type="Proteomes" id="UP000293089">
    <property type="component" value="Unassembled WGS sequence"/>
</dbReference>
<dbReference type="PANTHER" id="PTHR42987">
    <property type="entry name" value="PEPTIDASE S49"/>
    <property type="match status" value="1"/>
</dbReference>
<evidence type="ECO:0000313" key="5">
    <source>
        <dbReference type="Proteomes" id="UP000293089"/>
    </source>
</evidence>
<sequence length="433" mass="45011">MIDAFHLAASRPWLIQQESLETILAIAQRYGDPEALQARVGRPLDNARTITMRDGVAVVPITGPVFRYANLFTEISGATSTQVLATDIQAALDNPYVRGIVLDINSPGGEATGINELAKLIRAGTARKPIKAYAGGTMASAVYWLGAAAGEIVIDETAVLGSIGVVMSYLDTTARDAKSDVRRVEIVSSQSPDKRVDPSTDEGRAKVQAQVDALADVFVAAVARYRGTTADVVLADFGRGGVRVGADAVRADMADRIGSLESVIAELAGSASNPKRNTTMSSNKGQVTVSTTEDLRNALAAGHTAEQIVIASNDDAIATACRQGEEAGRAAATDTAVAAERTRIAEIQALAREGFEAETQAAIANGDSPSAFALTLVKAAQDRGISIEAMRKDAPKPAAHAKPEGNGQSAAQPTLSISNVYAARRKAASGATA</sequence>
<dbReference type="Gene3D" id="3.90.226.10">
    <property type="entry name" value="2-enoyl-CoA Hydratase, Chain A, domain 1"/>
    <property type="match status" value="1"/>
</dbReference>
<evidence type="ECO:0000259" key="3">
    <source>
        <dbReference type="Pfam" id="PF01343"/>
    </source>
</evidence>
<evidence type="ECO:0000313" key="4">
    <source>
        <dbReference type="EMBL" id="TAA18206.1"/>
    </source>
</evidence>